<dbReference type="STRING" id="272627.CCC_02360"/>
<proteinExistence type="predicted"/>
<accession>A0A0C2YW29</accession>
<comment type="caution">
    <text evidence="2">The sequence shown here is derived from an EMBL/GenBank/DDBJ whole genome shotgun (WGS) entry which is preliminary data.</text>
</comment>
<feature type="region of interest" description="Disordered" evidence="1">
    <location>
        <begin position="31"/>
        <end position="51"/>
    </location>
</feature>
<evidence type="ECO:0000256" key="1">
    <source>
        <dbReference type="SAM" id="MobiDB-lite"/>
    </source>
</evidence>
<keyword evidence="3" id="KW-1185">Reference proteome</keyword>
<feature type="compositionally biased region" description="Polar residues" evidence="1">
    <location>
        <begin position="31"/>
        <end position="42"/>
    </location>
</feature>
<dbReference type="EMBL" id="JXSL01000027">
    <property type="protein sequence ID" value="KIL98910.1"/>
    <property type="molecule type" value="Genomic_DNA"/>
</dbReference>
<name>A0A0C2YW29_PARME</name>
<gene>
    <name evidence="2" type="ORF">CCC_02360</name>
</gene>
<dbReference type="AlphaFoldDB" id="A0A0C2YW29"/>
<organism evidence="2 3">
    <name type="scientific">Paramagnetospirillum magnetotacticum MS-1</name>
    <dbReference type="NCBI Taxonomy" id="272627"/>
    <lineage>
        <taxon>Bacteria</taxon>
        <taxon>Pseudomonadati</taxon>
        <taxon>Pseudomonadota</taxon>
        <taxon>Alphaproteobacteria</taxon>
        <taxon>Rhodospirillales</taxon>
        <taxon>Magnetospirillaceae</taxon>
        <taxon>Paramagnetospirillum</taxon>
    </lineage>
</organism>
<evidence type="ECO:0000313" key="2">
    <source>
        <dbReference type="EMBL" id="KIL98910.1"/>
    </source>
</evidence>
<reference evidence="2 3" key="1">
    <citation type="submission" date="2015-01" db="EMBL/GenBank/DDBJ databases">
        <title>Genome Sequence of Magnetospirillum magnetotacticum Strain MS-1.</title>
        <authorList>
            <person name="Marinov G.K."/>
            <person name="Smalley M.D."/>
            <person name="DeSalvo G."/>
        </authorList>
    </citation>
    <scope>NUCLEOTIDE SEQUENCE [LARGE SCALE GENOMIC DNA]</scope>
    <source>
        <strain evidence="2 3">MS-1</strain>
    </source>
</reference>
<evidence type="ECO:0000313" key="3">
    <source>
        <dbReference type="Proteomes" id="UP000031971"/>
    </source>
</evidence>
<dbReference type="Proteomes" id="UP000031971">
    <property type="component" value="Unassembled WGS sequence"/>
</dbReference>
<protein>
    <submittedName>
        <fullName evidence="2">Uncharacterized protein</fullName>
    </submittedName>
</protein>
<sequence>MHRLRGFHPTDIQIHHACLLAGNFRTHGGQTISGHGLTSQTADGDKLFPIQ</sequence>